<proteinExistence type="inferred from homology"/>
<organism evidence="10 11">
    <name type="scientific">Lancefieldella rimae</name>
    <dbReference type="NCBI Taxonomy" id="1383"/>
    <lineage>
        <taxon>Bacteria</taxon>
        <taxon>Bacillati</taxon>
        <taxon>Actinomycetota</taxon>
        <taxon>Coriobacteriia</taxon>
        <taxon>Coriobacteriales</taxon>
        <taxon>Atopobiaceae</taxon>
        <taxon>Lancefieldella</taxon>
    </lineage>
</organism>
<accession>A0A930VWV1</accession>
<evidence type="ECO:0000256" key="5">
    <source>
        <dbReference type="ARBA" id="ARBA00023163"/>
    </source>
</evidence>
<keyword evidence="3" id="KW-0731">Sigma factor</keyword>
<dbReference type="Pfam" id="PF13240">
    <property type="entry name" value="Zn_Ribbon_1"/>
    <property type="match status" value="1"/>
</dbReference>
<dbReference type="PANTHER" id="PTHR43133">
    <property type="entry name" value="RNA POLYMERASE ECF-TYPE SIGMA FACTO"/>
    <property type="match status" value="1"/>
</dbReference>
<dbReference type="GO" id="GO:0006352">
    <property type="term" value="P:DNA-templated transcription initiation"/>
    <property type="evidence" value="ECO:0007669"/>
    <property type="project" value="InterPro"/>
</dbReference>
<dbReference type="InterPro" id="IPR013325">
    <property type="entry name" value="RNA_pol_sigma_r2"/>
</dbReference>
<feature type="domain" description="Zinc-ribbon" evidence="9">
    <location>
        <begin position="2"/>
        <end position="24"/>
    </location>
</feature>
<dbReference type="SUPFAM" id="SSF88946">
    <property type="entry name" value="Sigma2 domain of RNA polymerase sigma factors"/>
    <property type="match status" value="1"/>
</dbReference>
<dbReference type="InterPro" id="IPR026870">
    <property type="entry name" value="Zinc_ribbon_dom"/>
</dbReference>
<dbReference type="GO" id="GO:0016987">
    <property type="term" value="F:sigma factor activity"/>
    <property type="evidence" value="ECO:0007669"/>
    <property type="project" value="UniProtKB-KW"/>
</dbReference>
<dbReference type="PANTHER" id="PTHR43133:SF8">
    <property type="entry name" value="RNA POLYMERASE SIGMA FACTOR HI_1459-RELATED"/>
    <property type="match status" value="1"/>
</dbReference>
<dbReference type="Gene3D" id="1.10.1740.10">
    <property type="match status" value="1"/>
</dbReference>
<comment type="caution">
    <text evidence="10">The sequence shown here is derived from an EMBL/GenBank/DDBJ whole genome shotgun (WGS) entry which is preliminary data.</text>
</comment>
<dbReference type="InterPro" id="IPR013324">
    <property type="entry name" value="RNA_pol_sigma_r3/r4-like"/>
</dbReference>
<evidence type="ECO:0000256" key="6">
    <source>
        <dbReference type="SAM" id="MobiDB-lite"/>
    </source>
</evidence>
<keyword evidence="2" id="KW-0805">Transcription regulation</keyword>
<keyword evidence="4" id="KW-0238">DNA-binding</keyword>
<feature type="region of interest" description="Disordered" evidence="6">
    <location>
        <begin position="317"/>
        <end position="366"/>
    </location>
</feature>
<protein>
    <submittedName>
        <fullName evidence="10">Sigma-70 family RNA polymerase sigma factor</fullName>
    </submittedName>
</protein>
<feature type="domain" description="RNA polymerase sigma factor 70 region 4 type 2" evidence="8">
    <location>
        <begin position="175"/>
        <end position="227"/>
    </location>
</feature>
<comment type="similarity">
    <text evidence="1">Belongs to the sigma-70 factor family. ECF subfamily.</text>
</comment>
<feature type="domain" description="RNA polymerase sigma-70 region 2" evidence="7">
    <location>
        <begin position="85"/>
        <end position="133"/>
    </location>
</feature>
<dbReference type="NCBIfam" id="TIGR02937">
    <property type="entry name" value="sigma70-ECF"/>
    <property type="match status" value="1"/>
</dbReference>
<dbReference type="Gene3D" id="1.10.10.10">
    <property type="entry name" value="Winged helix-like DNA-binding domain superfamily/Winged helix DNA-binding domain"/>
    <property type="match status" value="1"/>
</dbReference>
<reference evidence="10" key="1">
    <citation type="submission" date="2020-04" db="EMBL/GenBank/DDBJ databases">
        <title>Deep metagenomics examines the oral microbiome during advanced dental caries in children, revealing novel taxa and co-occurrences with host molecules.</title>
        <authorList>
            <person name="Baker J.L."/>
            <person name="Morton J.T."/>
            <person name="Dinis M."/>
            <person name="Alvarez R."/>
            <person name="Tran N.C."/>
            <person name="Knight R."/>
            <person name="Edlund A."/>
        </authorList>
    </citation>
    <scope>NUCLEOTIDE SEQUENCE</scope>
    <source>
        <strain evidence="10">JCVI_38_bin.5</strain>
    </source>
</reference>
<dbReference type="CDD" id="cd06171">
    <property type="entry name" value="Sigma70_r4"/>
    <property type="match status" value="1"/>
</dbReference>
<dbReference type="InterPro" id="IPR007627">
    <property type="entry name" value="RNA_pol_sigma70_r2"/>
</dbReference>
<dbReference type="GO" id="GO:0003677">
    <property type="term" value="F:DNA binding"/>
    <property type="evidence" value="ECO:0007669"/>
    <property type="project" value="UniProtKB-KW"/>
</dbReference>
<dbReference type="AlphaFoldDB" id="A0A930VWV1"/>
<evidence type="ECO:0000256" key="1">
    <source>
        <dbReference type="ARBA" id="ARBA00010641"/>
    </source>
</evidence>
<evidence type="ECO:0000256" key="2">
    <source>
        <dbReference type="ARBA" id="ARBA00023015"/>
    </source>
</evidence>
<evidence type="ECO:0000256" key="4">
    <source>
        <dbReference type="ARBA" id="ARBA00023125"/>
    </source>
</evidence>
<sequence length="366" mass="38967">MFCPNCGNEVPQSARFCKYCGCKLALLKTAPSRETDVKAAYEKNIDTLAKTIAAFKETHDQSTFSSLFEQTKGIVTKAICDQGVDGRDVEDVVQQVYLTAYQKLDSLEDNRAAFAWFKRTATNKAIDHMRKSDNAPILNADYTNDTSDSPDYIESLADDTLELPEDVVENTSTQQIIRGFIQELPKDQQKFLVARYFAEMNAAQIAETFGIPAGTVRSQLSRARKTLQENILSYSERTGVKLASYSSVPIFALLANANLTPVPLALNAPSLFSTIQETMQGLGEVTKALGEKGLSAQGAPYTNPFIDEFAKSTAAHTSQATQTSAAQAAGGAGTSAGSTGATAAGTGSASASAKGASTATKVATTT</sequence>
<evidence type="ECO:0000256" key="3">
    <source>
        <dbReference type="ARBA" id="ARBA00023082"/>
    </source>
</evidence>
<name>A0A930VWV1_9ACTN</name>
<evidence type="ECO:0000313" key="10">
    <source>
        <dbReference type="EMBL" id="MBF4808061.1"/>
    </source>
</evidence>
<evidence type="ECO:0000259" key="7">
    <source>
        <dbReference type="Pfam" id="PF04542"/>
    </source>
</evidence>
<dbReference type="EMBL" id="JABZGW010000214">
    <property type="protein sequence ID" value="MBF4808061.1"/>
    <property type="molecule type" value="Genomic_DNA"/>
</dbReference>
<keyword evidence="5" id="KW-0804">Transcription</keyword>
<dbReference type="InterPro" id="IPR036388">
    <property type="entry name" value="WH-like_DNA-bd_sf"/>
</dbReference>
<dbReference type="Pfam" id="PF04542">
    <property type="entry name" value="Sigma70_r2"/>
    <property type="match status" value="1"/>
</dbReference>
<dbReference type="InterPro" id="IPR014284">
    <property type="entry name" value="RNA_pol_sigma-70_dom"/>
</dbReference>
<dbReference type="Proteomes" id="UP000698335">
    <property type="component" value="Unassembled WGS sequence"/>
</dbReference>
<dbReference type="InterPro" id="IPR039425">
    <property type="entry name" value="RNA_pol_sigma-70-like"/>
</dbReference>
<feature type="non-terminal residue" evidence="10">
    <location>
        <position position="366"/>
    </location>
</feature>
<evidence type="ECO:0000259" key="9">
    <source>
        <dbReference type="Pfam" id="PF13240"/>
    </source>
</evidence>
<evidence type="ECO:0000259" key="8">
    <source>
        <dbReference type="Pfam" id="PF08281"/>
    </source>
</evidence>
<dbReference type="InterPro" id="IPR013249">
    <property type="entry name" value="RNA_pol_sigma70_r4_t2"/>
</dbReference>
<gene>
    <name evidence="10" type="ORF">HXK26_05140</name>
</gene>
<dbReference type="Pfam" id="PF08281">
    <property type="entry name" value="Sigma70_r4_2"/>
    <property type="match status" value="1"/>
</dbReference>
<dbReference type="SUPFAM" id="SSF88659">
    <property type="entry name" value="Sigma3 and sigma4 domains of RNA polymerase sigma factors"/>
    <property type="match status" value="1"/>
</dbReference>
<evidence type="ECO:0000313" key="11">
    <source>
        <dbReference type="Proteomes" id="UP000698335"/>
    </source>
</evidence>